<name>A0ABD1XYI9_9MARC</name>
<evidence type="ECO:0000313" key="2">
    <source>
        <dbReference type="Proteomes" id="UP001605036"/>
    </source>
</evidence>
<dbReference type="EMBL" id="JBHFFA010000007">
    <property type="protein sequence ID" value="KAL2614017.1"/>
    <property type="molecule type" value="Genomic_DNA"/>
</dbReference>
<accession>A0ABD1XYI9</accession>
<gene>
    <name evidence="1" type="ORF">R1flu_025709</name>
</gene>
<comment type="caution">
    <text evidence="1">The sequence shown here is derived from an EMBL/GenBank/DDBJ whole genome shotgun (WGS) entry which is preliminary data.</text>
</comment>
<dbReference type="AlphaFoldDB" id="A0ABD1XYI9"/>
<organism evidence="1 2">
    <name type="scientific">Riccia fluitans</name>
    <dbReference type="NCBI Taxonomy" id="41844"/>
    <lineage>
        <taxon>Eukaryota</taxon>
        <taxon>Viridiplantae</taxon>
        <taxon>Streptophyta</taxon>
        <taxon>Embryophyta</taxon>
        <taxon>Marchantiophyta</taxon>
        <taxon>Marchantiopsida</taxon>
        <taxon>Marchantiidae</taxon>
        <taxon>Marchantiales</taxon>
        <taxon>Ricciaceae</taxon>
        <taxon>Riccia</taxon>
    </lineage>
</organism>
<sequence length="100" mass="10790">MDTGSSVDISASKFCCLGISVLKFMYGGIAEHKGSPIEEPMSTVPGHALCFSTRCLAQSLVAVRKLISSSGLSTQSLTVRRGGFVLRMRLRDGRYGSRYP</sequence>
<proteinExistence type="predicted"/>
<protein>
    <submittedName>
        <fullName evidence="1">Uncharacterized protein</fullName>
    </submittedName>
</protein>
<evidence type="ECO:0000313" key="1">
    <source>
        <dbReference type="EMBL" id="KAL2614017.1"/>
    </source>
</evidence>
<keyword evidence="2" id="KW-1185">Reference proteome</keyword>
<dbReference type="Proteomes" id="UP001605036">
    <property type="component" value="Unassembled WGS sequence"/>
</dbReference>
<reference evidence="1 2" key="1">
    <citation type="submission" date="2024-09" db="EMBL/GenBank/DDBJ databases">
        <title>Chromosome-scale assembly of Riccia fluitans.</title>
        <authorList>
            <person name="Paukszto L."/>
            <person name="Sawicki J."/>
            <person name="Karawczyk K."/>
            <person name="Piernik-Szablinska J."/>
            <person name="Szczecinska M."/>
            <person name="Mazdziarz M."/>
        </authorList>
    </citation>
    <scope>NUCLEOTIDE SEQUENCE [LARGE SCALE GENOMIC DNA]</scope>
    <source>
        <strain evidence="1">Rf_01</strain>
        <tissue evidence="1">Aerial parts of the thallus</tissue>
    </source>
</reference>